<evidence type="ECO:0000259" key="1">
    <source>
        <dbReference type="PROSITE" id="PS50887"/>
    </source>
</evidence>
<dbReference type="RefSeq" id="WP_225537485.1">
    <property type="nucleotide sequence ID" value="NZ_JAIWZC010000001.1"/>
</dbReference>
<dbReference type="InterPro" id="IPR000160">
    <property type="entry name" value="GGDEF_dom"/>
</dbReference>
<dbReference type="CDD" id="cd01949">
    <property type="entry name" value="GGDEF"/>
    <property type="match status" value="1"/>
</dbReference>
<organism evidence="2 3">
    <name type="scientific">Enterocloster clostridioformis</name>
    <dbReference type="NCBI Taxonomy" id="1531"/>
    <lineage>
        <taxon>Bacteria</taxon>
        <taxon>Bacillati</taxon>
        <taxon>Bacillota</taxon>
        <taxon>Clostridia</taxon>
        <taxon>Lachnospirales</taxon>
        <taxon>Lachnospiraceae</taxon>
        <taxon>Enterocloster</taxon>
    </lineage>
</organism>
<reference evidence="2 3" key="1">
    <citation type="submission" date="2018-06" db="EMBL/GenBank/DDBJ databases">
        <authorList>
            <consortium name="Pathogen Informatics"/>
            <person name="Doyle S."/>
        </authorList>
    </citation>
    <scope>NUCLEOTIDE SEQUENCE [LARGE SCALE GENOMIC DNA]</scope>
    <source>
        <strain evidence="2 3">NCTC11224</strain>
    </source>
</reference>
<dbReference type="Gene3D" id="3.30.70.270">
    <property type="match status" value="1"/>
</dbReference>
<dbReference type="EC" id="2.7.7.65" evidence="2"/>
<sequence>MSGKENLTKIEFINQNVYHVRSTYVEVDGYPYLLELVVQITEETHMDHFNAINDTYGHPVGDLALKQAAKAIKNCVKRTDSVVRFGGDEIFVVFGDIPFHMLQEKLEEIRSCVDKAVIPDYPQLKLSISIGGVYGPGQVSDLMEAADRLLFQVKREKAGLKIKEKMNERL</sequence>
<dbReference type="PROSITE" id="PS50887">
    <property type="entry name" value="GGDEF"/>
    <property type="match status" value="1"/>
</dbReference>
<evidence type="ECO:0000313" key="3">
    <source>
        <dbReference type="Proteomes" id="UP000251853"/>
    </source>
</evidence>
<dbReference type="Proteomes" id="UP000251853">
    <property type="component" value="Unassembled WGS sequence"/>
</dbReference>
<feature type="domain" description="GGDEF" evidence="1">
    <location>
        <begin position="37"/>
        <end position="168"/>
    </location>
</feature>
<keyword evidence="2" id="KW-0548">Nucleotidyltransferase</keyword>
<dbReference type="SUPFAM" id="SSF55073">
    <property type="entry name" value="Nucleotide cyclase"/>
    <property type="match status" value="1"/>
</dbReference>
<accession>A0A2X2US12</accession>
<gene>
    <name evidence="2" type="primary">adrA_2</name>
    <name evidence="2" type="ORF">NCTC11224_04787</name>
</gene>
<protein>
    <submittedName>
        <fullName evidence="2">PAS domain S-box/diguanylate cyclase (GGDEF) domain-containing protein</fullName>
        <ecNumber evidence="2">2.7.7.65</ecNumber>
    </submittedName>
</protein>
<proteinExistence type="predicted"/>
<dbReference type="NCBIfam" id="TIGR00254">
    <property type="entry name" value="GGDEF"/>
    <property type="match status" value="1"/>
</dbReference>
<name>A0A2X2US12_9FIRM</name>
<keyword evidence="2" id="KW-0808">Transferase</keyword>
<keyword evidence="3" id="KW-1185">Reference proteome</keyword>
<dbReference type="InterPro" id="IPR043128">
    <property type="entry name" value="Rev_trsase/Diguanyl_cyclase"/>
</dbReference>
<dbReference type="EMBL" id="UAVW01000018">
    <property type="protein sequence ID" value="SQB15703.1"/>
    <property type="molecule type" value="Genomic_DNA"/>
</dbReference>
<dbReference type="InterPro" id="IPR050469">
    <property type="entry name" value="Diguanylate_Cyclase"/>
</dbReference>
<dbReference type="AlphaFoldDB" id="A0A2X2US12"/>
<dbReference type="SMART" id="SM00267">
    <property type="entry name" value="GGDEF"/>
    <property type="match status" value="1"/>
</dbReference>
<dbReference type="PANTHER" id="PTHR45138">
    <property type="entry name" value="REGULATORY COMPONENTS OF SENSORY TRANSDUCTION SYSTEM"/>
    <property type="match status" value="1"/>
</dbReference>
<dbReference type="Pfam" id="PF00990">
    <property type="entry name" value="GGDEF"/>
    <property type="match status" value="1"/>
</dbReference>
<dbReference type="GO" id="GO:0052621">
    <property type="term" value="F:diguanylate cyclase activity"/>
    <property type="evidence" value="ECO:0007669"/>
    <property type="project" value="UniProtKB-EC"/>
</dbReference>
<dbReference type="InterPro" id="IPR029787">
    <property type="entry name" value="Nucleotide_cyclase"/>
</dbReference>
<dbReference type="PANTHER" id="PTHR45138:SF9">
    <property type="entry name" value="DIGUANYLATE CYCLASE DGCM-RELATED"/>
    <property type="match status" value="1"/>
</dbReference>
<evidence type="ECO:0000313" key="2">
    <source>
        <dbReference type="EMBL" id="SQB15703.1"/>
    </source>
</evidence>